<dbReference type="Pfam" id="PF14244">
    <property type="entry name" value="Retrotran_gag_3"/>
    <property type="match status" value="1"/>
</dbReference>
<evidence type="ECO:0000313" key="3">
    <source>
        <dbReference type="Proteomes" id="UP000288805"/>
    </source>
</evidence>
<dbReference type="InterPro" id="IPR057670">
    <property type="entry name" value="SH3_retrovirus"/>
</dbReference>
<name>A0A438K193_VITVI</name>
<reference evidence="2 3" key="1">
    <citation type="journal article" date="2018" name="PLoS Genet.">
        <title>Population sequencing reveals clonal diversity and ancestral inbreeding in the grapevine cultivar Chardonnay.</title>
        <authorList>
            <person name="Roach M.J."/>
            <person name="Johnson D.L."/>
            <person name="Bohlmann J."/>
            <person name="van Vuuren H.J."/>
            <person name="Jones S.J."/>
            <person name="Pretorius I.S."/>
            <person name="Schmidt S.A."/>
            <person name="Borneman A.R."/>
        </authorList>
    </citation>
    <scope>NUCLEOTIDE SEQUENCE [LARGE SCALE GENOMIC DNA]</scope>
    <source>
        <strain evidence="3">cv. Chardonnay</strain>
        <tissue evidence="2">Leaf</tissue>
    </source>
</reference>
<dbReference type="PROSITE" id="PS50994">
    <property type="entry name" value="INTEGRASE"/>
    <property type="match status" value="1"/>
</dbReference>
<dbReference type="InterPro" id="IPR039537">
    <property type="entry name" value="Retrotran_Ty1/copia-like"/>
</dbReference>
<dbReference type="Pfam" id="PF25597">
    <property type="entry name" value="SH3_retrovirus"/>
    <property type="match status" value="1"/>
</dbReference>
<dbReference type="GO" id="GO:0003676">
    <property type="term" value="F:nucleic acid binding"/>
    <property type="evidence" value="ECO:0007669"/>
    <property type="project" value="InterPro"/>
</dbReference>
<dbReference type="InterPro" id="IPR025724">
    <property type="entry name" value="GAG-pre-integrase_dom"/>
</dbReference>
<feature type="domain" description="Integrase catalytic" evidence="1">
    <location>
        <begin position="335"/>
        <end position="501"/>
    </location>
</feature>
<sequence length="769" mass="86866">MADTDPHSSKYLGESSIPPSVLSELTARMTEALSKALTSILATDSTITPIGIKLDGTNYAIWSQVVEMYVASKDKLGYINGDLPQPSTTDPSFCRWRTENATVKGWLIGSMDPSLIGNFIRFPMAKQVWDAIATTYFDEVMQPKFMNSDGEWHDSGGVVAFWKNTTMISKHTRDTCFKLHGYPDWWHELQANRRRDGNGNDGGAIKNAANGTGKATIASAESQLSLIPETTVDLDTGAGTVMISPALSLTNTHKLLGALLYGRFGIGRANHTRSSSDRNKANILLWHRRLGHPSFGYLKLVFPALFSGLSDLDFKCETCILAKSHRVSYPLSFNKSQMPFELIHSDVWGPSPKSTIFGVRWFVIFVDDCTRMTWLYLMKNKDEVFSVFCSFHEMVKTRYSATIRILRSDNGGEYMHRDFKNYFNHHGLIHETTYPQTPQQNGIAERKNQHILETARAILLGAHVPNHFWTDVVTTANYLINRMSSKVLKFKTPLQVLSIVISLPTTSMLPPRIFGCVAFVHLHKNQRTKLDPCAVRCLFLGYGLHQKGYRCYDPSNHCTYVTMDVTFLESETFYSPTTSTSTLQGAPQNKELNWLRFDWEPVVYVSNTEPDVEPVVSQSIVPPHPTVSKDPSPENIPEVSSLNTLSTPVLTNDAHVGYELPYRHNRGKPPNRYSPNIEYRRLKYLIANYVSTKTLPEPLKTFADSLSSCQVPTSVEEAMKDPRWVQAMKEEMEALLKNKTWILVNLPKGQKTVGCKWGVFYQIQDRWNN</sequence>
<dbReference type="Pfam" id="PF00665">
    <property type="entry name" value="rve"/>
    <property type="match status" value="1"/>
</dbReference>
<dbReference type="Gene3D" id="3.30.420.10">
    <property type="entry name" value="Ribonuclease H-like superfamily/Ribonuclease H"/>
    <property type="match status" value="1"/>
</dbReference>
<accession>A0A438K193</accession>
<dbReference type="GO" id="GO:0015074">
    <property type="term" value="P:DNA integration"/>
    <property type="evidence" value="ECO:0007669"/>
    <property type="project" value="InterPro"/>
</dbReference>
<dbReference type="PANTHER" id="PTHR42648:SF22">
    <property type="entry name" value="REVERSE TRANSCRIPTASE TY1_COPIA-TYPE DOMAIN-CONTAINING PROTEIN"/>
    <property type="match status" value="1"/>
</dbReference>
<evidence type="ECO:0000313" key="2">
    <source>
        <dbReference type="EMBL" id="RVX14971.1"/>
    </source>
</evidence>
<dbReference type="InterPro" id="IPR029472">
    <property type="entry name" value="Copia-like_N"/>
</dbReference>
<dbReference type="EMBL" id="QGNW01000019">
    <property type="protein sequence ID" value="RVX14971.1"/>
    <property type="molecule type" value="Genomic_DNA"/>
</dbReference>
<protein>
    <submittedName>
        <fullName evidence="2">Retrovirus-related Pol polyprotein from transposon TNT 1-94</fullName>
    </submittedName>
</protein>
<evidence type="ECO:0000259" key="1">
    <source>
        <dbReference type="PROSITE" id="PS50994"/>
    </source>
</evidence>
<dbReference type="PANTHER" id="PTHR42648">
    <property type="entry name" value="TRANSPOSASE, PUTATIVE-RELATED"/>
    <property type="match status" value="1"/>
</dbReference>
<dbReference type="InterPro" id="IPR001584">
    <property type="entry name" value="Integrase_cat-core"/>
</dbReference>
<dbReference type="InterPro" id="IPR036397">
    <property type="entry name" value="RNaseH_sf"/>
</dbReference>
<gene>
    <name evidence="2" type="primary">POLX_3447</name>
    <name evidence="2" type="ORF">CK203_008067</name>
</gene>
<dbReference type="Proteomes" id="UP000288805">
    <property type="component" value="Unassembled WGS sequence"/>
</dbReference>
<organism evidence="2 3">
    <name type="scientific">Vitis vinifera</name>
    <name type="common">Grape</name>
    <dbReference type="NCBI Taxonomy" id="29760"/>
    <lineage>
        <taxon>Eukaryota</taxon>
        <taxon>Viridiplantae</taxon>
        <taxon>Streptophyta</taxon>
        <taxon>Embryophyta</taxon>
        <taxon>Tracheophyta</taxon>
        <taxon>Spermatophyta</taxon>
        <taxon>Magnoliopsida</taxon>
        <taxon>eudicotyledons</taxon>
        <taxon>Gunneridae</taxon>
        <taxon>Pentapetalae</taxon>
        <taxon>rosids</taxon>
        <taxon>Vitales</taxon>
        <taxon>Vitaceae</taxon>
        <taxon>Viteae</taxon>
        <taxon>Vitis</taxon>
    </lineage>
</organism>
<dbReference type="InterPro" id="IPR012337">
    <property type="entry name" value="RNaseH-like_sf"/>
</dbReference>
<comment type="caution">
    <text evidence="2">The sequence shown here is derived from an EMBL/GenBank/DDBJ whole genome shotgun (WGS) entry which is preliminary data.</text>
</comment>
<dbReference type="SUPFAM" id="SSF53098">
    <property type="entry name" value="Ribonuclease H-like"/>
    <property type="match status" value="1"/>
</dbReference>
<proteinExistence type="predicted"/>
<dbReference type="AlphaFoldDB" id="A0A438K193"/>
<dbReference type="Pfam" id="PF13976">
    <property type="entry name" value="gag_pre-integrs"/>
    <property type="match status" value="1"/>
</dbReference>